<reference evidence="4" key="1">
    <citation type="journal article" date="2021" name="Proc. Natl. Acad. Sci. U.S.A.">
        <title>Global biogeography of chemosynthetic symbionts reveals both localized and globally distributed symbiont groups. .</title>
        <authorList>
            <person name="Osvatic J.T."/>
            <person name="Wilkins L.G.E."/>
            <person name="Leibrecht L."/>
            <person name="Leray M."/>
            <person name="Zauner S."/>
            <person name="Polzin J."/>
            <person name="Camacho Y."/>
            <person name="Gros O."/>
            <person name="van Gils J.A."/>
            <person name="Eisen J.A."/>
            <person name="Petersen J.M."/>
            <person name="Yuen B."/>
        </authorList>
    </citation>
    <scope>NUCLEOTIDE SEQUENCE</scope>
    <source>
        <strain evidence="4">MAGclacostrist064TRANS</strain>
    </source>
</reference>
<dbReference type="InterPro" id="IPR043141">
    <property type="entry name" value="Ribosomal_uL10-like_sf"/>
</dbReference>
<dbReference type="InterPro" id="IPR001790">
    <property type="entry name" value="Ribosomal_uL10"/>
</dbReference>
<keyword evidence="4" id="KW-0687">Ribonucleoprotein</keyword>
<comment type="caution">
    <text evidence="4">The sequence shown here is derived from an EMBL/GenBank/DDBJ whole genome shotgun (WGS) entry which is preliminary data.</text>
</comment>
<name>A0A9E4KDJ1_9GAMM</name>
<comment type="similarity">
    <text evidence="2">Belongs to the universal ribosomal protein uL10 family.</text>
</comment>
<accession>A0A9E4KDJ1</accession>
<dbReference type="GO" id="GO:0003735">
    <property type="term" value="F:structural constituent of ribosome"/>
    <property type="evidence" value="ECO:0007669"/>
    <property type="project" value="InterPro"/>
</dbReference>
<dbReference type="Gene3D" id="3.30.70.1730">
    <property type="match status" value="1"/>
</dbReference>
<dbReference type="PROSITE" id="PS01109">
    <property type="entry name" value="RIBOSOMAL_L10"/>
    <property type="match status" value="1"/>
</dbReference>
<gene>
    <name evidence="4" type="primary">rplJ</name>
    <name evidence="4" type="ORF">JAZ07_08500</name>
</gene>
<dbReference type="Pfam" id="PF00466">
    <property type="entry name" value="Ribosomal_L10"/>
    <property type="match status" value="1"/>
</dbReference>
<organism evidence="4 5">
    <name type="scientific">Candidatus Thiodiazotropha taylori</name>
    <dbReference type="NCBI Taxonomy" id="2792791"/>
    <lineage>
        <taxon>Bacteria</taxon>
        <taxon>Pseudomonadati</taxon>
        <taxon>Pseudomonadota</taxon>
        <taxon>Gammaproteobacteria</taxon>
        <taxon>Chromatiales</taxon>
        <taxon>Sedimenticolaceae</taxon>
        <taxon>Candidatus Thiodiazotropha</taxon>
    </lineage>
</organism>
<protein>
    <recommendedName>
        <fullName evidence="3">50S ribosomal protein L10</fullName>
    </recommendedName>
</protein>
<evidence type="ECO:0000313" key="5">
    <source>
        <dbReference type="Proteomes" id="UP000886667"/>
    </source>
</evidence>
<feature type="non-terminal residue" evidence="4">
    <location>
        <position position="50"/>
    </location>
</feature>
<dbReference type="SUPFAM" id="SSF160369">
    <property type="entry name" value="Ribosomal protein L10-like"/>
    <property type="match status" value="1"/>
</dbReference>
<evidence type="ECO:0000256" key="1">
    <source>
        <dbReference type="ARBA" id="ARBA00002633"/>
    </source>
</evidence>
<dbReference type="GO" id="GO:0015934">
    <property type="term" value="C:large ribosomal subunit"/>
    <property type="evidence" value="ECO:0007669"/>
    <property type="project" value="InterPro"/>
</dbReference>
<evidence type="ECO:0000256" key="2">
    <source>
        <dbReference type="ARBA" id="ARBA00008889"/>
    </source>
</evidence>
<evidence type="ECO:0000313" key="4">
    <source>
        <dbReference type="EMBL" id="MCG7946368.1"/>
    </source>
</evidence>
<keyword evidence="4" id="KW-0689">Ribosomal protein</keyword>
<dbReference type="InterPro" id="IPR002363">
    <property type="entry name" value="Ribosomal_uL10_CS_bac"/>
</dbReference>
<dbReference type="AlphaFoldDB" id="A0A9E4KDJ1"/>
<dbReference type="Proteomes" id="UP000886667">
    <property type="component" value="Unassembled WGS sequence"/>
</dbReference>
<comment type="function">
    <text evidence="1">Forms part of the ribosomal stalk, playing a central role in the interaction of the ribosome with GTP-bound translation factors.</text>
</comment>
<evidence type="ECO:0000256" key="3">
    <source>
        <dbReference type="RuleBase" id="RU003636"/>
    </source>
</evidence>
<proteinExistence type="inferred from homology"/>
<dbReference type="GO" id="GO:0006412">
    <property type="term" value="P:translation"/>
    <property type="evidence" value="ECO:0007669"/>
    <property type="project" value="InterPro"/>
</dbReference>
<dbReference type="EMBL" id="JAEPCM010000277">
    <property type="protein sequence ID" value="MCG7946368.1"/>
    <property type="molecule type" value="Genomic_DNA"/>
</dbReference>
<sequence>MALNIEQKKAIVAEVNDVASSALSAVAAEYRGLTVEQMTLLRREARNNGV</sequence>